<feature type="transmembrane region" description="Helical" evidence="1">
    <location>
        <begin position="99"/>
        <end position="119"/>
    </location>
</feature>
<feature type="transmembrane region" description="Helical" evidence="1">
    <location>
        <begin position="43"/>
        <end position="61"/>
    </location>
</feature>
<feature type="transmembrane region" description="Helical" evidence="1">
    <location>
        <begin position="12"/>
        <end position="31"/>
    </location>
</feature>
<name>X6N734_RETFI</name>
<dbReference type="AlphaFoldDB" id="X6N734"/>
<evidence type="ECO:0000313" key="3">
    <source>
        <dbReference type="Proteomes" id="UP000023152"/>
    </source>
</evidence>
<evidence type="ECO:0000313" key="2">
    <source>
        <dbReference type="EMBL" id="ETO21728.1"/>
    </source>
</evidence>
<proteinExistence type="predicted"/>
<organism evidence="2 3">
    <name type="scientific">Reticulomyxa filosa</name>
    <dbReference type="NCBI Taxonomy" id="46433"/>
    <lineage>
        <taxon>Eukaryota</taxon>
        <taxon>Sar</taxon>
        <taxon>Rhizaria</taxon>
        <taxon>Retaria</taxon>
        <taxon>Foraminifera</taxon>
        <taxon>Monothalamids</taxon>
        <taxon>Reticulomyxidae</taxon>
        <taxon>Reticulomyxa</taxon>
    </lineage>
</organism>
<gene>
    <name evidence="2" type="ORF">RFI_15476</name>
</gene>
<dbReference type="Proteomes" id="UP000023152">
    <property type="component" value="Unassembled WGS sequence"/>
</dbReference>
<accession>X6N734</accession>
<keyword evidence="1" id="KW-0812">Transmembrane</keyword>
<comment type="caution">
    <text evidence="2">The sequence shown here is derived from an EMBL/GenBank/DDBJ whole genome shotgun (WGS) entry which is preliminary data.</text>
</comment>
<protein>
    <submittedName>
        <fullName evidence="2">Uncharacterized protein</fullName>
    </submittedName>
</protein>
<keyword evidence="1" id="KW-1133">Transmembrane helix</keyword>
<keyword evidence="3" id="KW-1185">Reference proteome</keyword>
<dbReference type="EMBL" id="ASPP01011362">
    <property type="protein sequence ID" value="ETO21728.1"/>
    <property type="molecule type" value="Genomic_DNA"/>
</dbReference>
<sequence>MPNLRNVVYYTWITLQLVGFGYFACLFNFSGDIADGSNRFRPVWWGFLMIVYGIVSFWVLYKTTELKHMALCVTTGAVINEVFTQICTNNFHNAKPLKVFTWFEFLVLVRFTVFLVELIHWRKDIIVHRSDGEETRAISPKTYQNDNATTLITDHGSSNPFVTPNDDLCPQKYVIVEDAIVFLTERFPLSYVATHFNAYRFVLSYVKVFNQKAPKHSCSDSSILDINSKNVMKIMFNSNRLNKRFIKLE</sequence>
<evidence type="ECO:0000256" key="1">
    <source>
        <dbReference type="SAM" id="Phobius"/>
    </source>
</evidence>
<keyword evidence="1" id="KW-0472">Membrane</keyword>
<reference evidence="2 3" key="1">
    <citation type="journal article" date="2013" name="Curr. Biol.">
        <title>The Genome of the Foraminiferan Reticulomyxa filosa.</title>
        <authorList>
            <person name="Glockner G."/>
            <person name="Hulsmann N."/>
            <person name="Schleicher M."/>
            <person name="Noegel A.A."/>
            <person name="Eichinger L."/>
            <person name="Gallinger C."/>
            <person name="Pawlowski J."/>
            <person name="Sierra R."/>
            <person name="Euteneuer U."/>
            <person name="Pillet L."/>
            <person name="Moustafa A."/>
            <person name="Platzer M."/>
            <person name="Groth M."/>
            <person name="Szafranski K."/>
            <person name="Schliwa M."/>
        </authorList>
    </citation>
    <scope>NUCLEOTIDE SEQUENCE [LARGE SCALE GENOMIC DNA]</scope>
</reference>